<name>A0ABQ4F1T2_9ACTN</name>
<protein>
    <submittedName>
        <fullName evidence="8">C-type cytochrome biogenesis protein CcsB</fullName>
    </submittedName>
</protein>
<dbReference type="InterPro" id="IPR045062">
    <property type="entry name" value="Cyt_c_biogenesis_CcsA/CcmC"/>
</dbReference>
<dbReference type="Pfam" id="PF01578">
    <property type="entry name" value="Cytochrom_C_asm"/>
    <property type="match status" value="1"/>
</dbReference>
<keyword evidence="9" id="KW-1185">Reference proteome</keyword>
<evidence type="ECO:0000256" key="2">
    <source>
        <dbReference type="ARBA" id="ARBA00022692"/>
    </source>
</evidence>
<reference evidence="8 9" key="1">
    <citation type="submission" date="2021-01" db="EMBL/GenBank/DDBJ databases">
        <title>Whole genome shotgun sequence of Plantactinospora mayteni NBRC 109088.</title>
        <authorList>
            <person name="Komaki H."/>
            <person name="Tamura T."/>
        </authorList>
    </citation>
    <scope>NUCLEOTIDE SEQUENCE [LARGE SCALE GENOMIC DNA]</scope>
    <source>
        <strain evidence="8 9">NBRC 109088</strain>
    </source>
</reference>
<feature type="transmembrane region" description="Helical" evidence="6">
    <location>
        <begin position="6"/>
        <end position="29"/>
    </location>
</feature>
<dbReference type="InterPro" id="IPR002541">
    <property type="entry name" value="Cyt_c_assembly"/>
</dbReference>
<feature type="transmembrane region" description="Helical" evidence="6">
    <location>
        <begin position="256"/>
        <end position="271"/>
    </location>
</feature>
<evidence type="ECO:0000313" key="9">
    <source>
        <dbReference type="Proteomes" id="UP000621500"/>
    </source>
</evidence>
<accession>A0ABQ4F1T2</accession>
<dbReference type="PANTHER" id="PTHR30071:SF1">
    <property type="entry name" value="CYTOCHROME B_B6 PROTEIN-RELATED"/>
    <property type="match status" value="1"/>
</dbReference>
<evidence type="ECO:0000256" key="1">
    <source>
        <dbReference type="ARBA" id="ARBA00004141"/>
    </source>
</evidence>
<feature type="transmembrane region" description="Helical" evidence="6">
    <location>
        <begin position="67"/>
        <end position="87"/>
    </location>
</feature>
<evidence type="ECO:0000313" key="8">
    <source>
        <dbReference type="EMBL" id="GIH00860.1"/>
    </source>
</evidence>
<keyword evidence="2 6" id="KW-0812">Transmembrane</keyword>
<dbReference type="InterPro" id="IPR017562">
    <property type="entry name" value="Cyt_c_biogenesis_CcsA"/>
</dbReference>
<dbReference type="NCBIfam" id="TIGR03144">
    <property type="entry name" value="cytochr_II_ccsB"/>
    <property type="match status" value="1"/>
</dbReference>
<keyword evidence="5 6" id="KW-0472">Membrane</keyword>
<feature type="transmembrane region" description="Helical" evidence="6">
    <location>
        <begin position="132"/>
        <end position="151"/>
    </location>
</feature>
<dbReference type="RefSeq" id="WP_203862148.1">
    <property type="nucleotide sequence ID" value="NZ_BAAAZQ010000018.1"/>
</dbReference>
<keyword evidence="4 6" id="KW-1133">Transmembrane helix</keyword>
<proteinExistence type="predicted"/>
<keyword evidence="3" id="KW-0201">Cytochrome c-type biogenesis</keyword>
<gene>
    <name evidence="8" type="primary">ccsA</name>
    <name evidence="8" type="ORF">Pma05_74320</name>
</gene>
<evidence type="ECO:0000256" key="4">
    <source>
        <dbReference type="ARBA" id="ARBA00022989"/>
    </source>
</evidence>
<feature type="transmembrane region" description="Helical" evidence="6">
    <location>
        <begin position="222"/>
        <end position="241"/>
    </location>
</feature>
<dbReference type="PANTHER" id="PTHR30071">
    <property type="entry name" value="HEME EXPORTER PROTEIN C"/>
    <property type="match status" value="1"/>
</dbReference>
<evidence type="ECO:0000256" key="5">
    <source>
        <dbReference type="ARBA" id="ARBA00023136"/>
    </source>
</evidence>
<sequence>MAQLSDQLFVVSLFCHLVAMIGYAAAYAVNVRAPHRRLLTVGAAGDPATSGDTVGPVTREAAPVQRWAGGVAVVATIAAALAQAGALTTRGLAAERVPWGNMYEFILAVTLAGVLAWLAVLRQRPELQPLGLYVATSTLILLGLAGLRVYTPAGPLVPALNSTWLKIHVSTAALASGVFLLGFVTATAYLIAVRPARPGGLVSTLARRLPAPAALERLTFRLHAFAFPIWTFAVIAGAIWAEASWGRYWGWDPKETWAFISWVSYAAYLHARATASVRRTTTAWLAIAGWATMMFNLFAVNLVIAGLHSYAGA</sequence>
<feature type="domain" description="Cytochrome c assembly protein" evidence="7">
    <location>
        <begin position="99"/>
        <end position="308"/>
    </location>
</feature>
<comment type="subcellular location">
    <subcellularLocation>
        <location evidence="1">Membrane</location>
        <topology evidence="1">Multi-pass membrane protein</topology>
    </subcellularLocation>
</comment>
<feature type="transmembrane region" description="Helical" evidence="6">
    <location>
        <begin position="171"/>
        <end position="192"/>
    </location>
</feature>
<evidence type="ECO:0000256" key="3">
    <source>
        <dbReference type="ARBA" id="ARBA00022748"/>
    </source>
</evidence>
<comment type="caution">
    <text evidence="8">The sequence shown here is derived from an EMBL/GenBank/DDBJ whole genome shotgun (WGS) entry which is preliminary data.</text>
</comment>
<dbReference type="Proteomes" id="UP000621500">
    <property type="component" value="Unassembled WGS sequence"/>
</dbReference>
<evidence type="ECO:0000256" key="6">
    <source>
        <dbReference type="SAM" id="Phobius"/>
    </source>
</evidence>
<dbReference type="EMBL" id="BONX01000058">
    <property type="protein sequence ID" value="GIH00860.1"/>
    <property type="molecule type" value="Genomic_DNA"/>
</dbReference>
<feature type="transmembrane region" description="Helical" evidence="6">
    <location>
        <begin position="283"/>
        <end position="307"/>
    </location>
</feature>
<evidence type="ECO:0000259" key="7">
    <source>
        <dbReference type="Pfam" id="PF01578"/>
    </source>
</evidence>
<feature type="transmembrane region" description="Helical" evidence="6">
    <location>
        <begin position="99"/>
        <end position="120"/>
    </location>
</feature>
<organism evidence="8 9">
    <name type="scientific">Plantactinospora mayteni</name>
    <dbReference type="NCBI Taxonomy" id="566021"/>
    <lineage>
        <taxon>Bacteria</taxon>
        <taxon>Bacillati</taxon>
        <taxon>Actinomycetota</taxon>
        <taxon>Actinomycetes</taxon>
        <taxon>Micromonosporales</taxon>
        <taxon>Micromonosporaceae</taxon>
        <taxon>Plantactinospora</taxon>
    </lineage>
</organism>